<dbReference type="EMBL" id="CP007806">
    <property type="protein sequence ID" value="AIG26258.1"/>
    <property type="molecule type" value="Genomic_DNA"/>
</dbReference>
<dbReference type="RefSeq" id="WP_003338579.1">
    <property type="nucleotide sequence ID" value="NZ_CP007806.1"/>
</dbReference>
<feature type="domain" description="IDEAL" evidence="1">
    <location>
        <begin position="20"/>
        <end position="56"/>
    </location>
</feature>
<keyword evidence="3" id="KW-1185">Reference proteome</keyword>
<dbReference type="AlphaFoldDB" id="A0A075R521"/>
<dbReference type="STRING" id="1042163.BRLA_c019370"/>
<sequence>MEQSKYLGNGFMSGLLSEIMIDQQVREFRKRTLYKEIDEALAVKNKEKFLMLTNELKELLTYEITETG</sequence>
<dbReference type="InterPro" id="IPR027393">
    <property type="entry name" value="Virus_scaffolding_prot_C"/>
</dbReference>
<proteinExistence type="predicted"/>
<evidence type="ECO:0000259" key="1">
    <source>
        <dbReference type="SMART" id="SM00914"/>
    </source>
</evidence>
<organism evidence="2 3">
    <name type="scientific">Brevibacillus laterosporus LMG 15441</name>
    <dbReference type="NCBI Taxonomy" id="1042163"/>
    <lineage>
        <taxon>Bacteria</taxon>
        <taxon>Bacillati</taxon>
        <taxon>Bacillota</taxon>
        <taxon>Bacilli</taxon>
        <taxon>Bacillales</taxon>
        <taxon>Paenibacillaceae</taxon>
        <taxon>Brevibacillus</taxon>
    </lineage>
</organism>
<evidence type="ECO:0000313" key="2">
    <source>
        <dbReference type="EMBL" id="AIG26258.1"/>
    </source>
</evidence>
<dbReference type="Pfam" id="PF08858">
    <property type="entry name" value="IDEAL"/>
    <property type="match status" value="1"/>
</dbReference>
<evidence type="ECO:0000313" key="3">
    <source>
        <dbReference type="Proteomes" id="UP000005850"/>
    </source>
</evidence>
<dbReference type="HOGENOM" id="CLU_2785757_0_0_9"/>
<dbReference type="SMART" id="SM00914">
    <property type="entry name" value="IDEAL"/>
    <property type="match status" value="1"/>
</dbReference>
<protein>
    <recommendedName>
        <fullName evidence="1">IDEAL domain-containing protein</fullName>
    </recommendedName>
</protein>
<dbReference type="Gene3D" id="4.10.810.10">
    <property type="entry name" value="Virus Scaffolding Protein, Chain A"/>
    <property type="match status" value="1"/>
</dbReference>
<dbReference type="Proteomes" id="UP000005850">
    <property type="component" value="Chromosome"/>
</dbReference>
<dbReference type="KEGG" id="blr:BRLA_c019370"/>
<reference evidence="2 3" key="1">
    <citation type="journal article" date="2011" name="J. Bacteriol.">
        <title>Genome sequence of Brevibacillus laterosporus LMG 15441, a pathogen of invertebrates.</title>
        <authorList>
            <person name="Djukic M."/>
            <person name="Poehlein A."/>
            <person name="Thurmer A."/>
            <person name="Daniel R."/>
        </authorList>
    </citation>
    <scope>NUCLEOTIDE SEQUENCE [LARGE SCALE GENOMIC DNA]</scope>
    <source>
        <strain evidence="2 3">LMG 15441</strain>
    </source>
</reference>
<name>A0A075R521_BRELA</name>
<gene>
    <name evidence="2" type="ORF">BRLA_c019370</name>
</gene>
<dbReference type="InterPro" id="IPR014957">
    <property type="entry name" value="IDEAL_dom"/>
</dbReference>
<accession>A0A075R521</accession>